<evidence type="ECO:0000313" key="6">
    <source>
        <dbReference type="EMBL" id="MBA8954923.1"/>
    </source>
</evidence>
<sequence length="83" mass="9271">MPTASSPGGERGGRERRRVVIEQGGPVLVEGPVEIETPDGETVVSDRFMVALCVCRRSRRYPFCDTSHRKRVRSQDQGSPDRD</sequence>
<evidence type="ECO:0000256" key="2">
    <source>
        <dbReference type="ARBA" id="ARBA00022723"/>
    </source>
</evidence>
<dbReference type="InterPro" id="IPR018967">
    <property type="entry name" value="FeS-contain_CDGSH-typ"/>
</dbReference>
<evidence type="ECO:0000313" key="7">
    <source>
        <dbReference type="Proteomes" id="UP000572680"/>
    </source>
</evidence>
<keyword evidence="7" id="KW-1185">Reference proteome</keyword>
<dbReference type="Gene3D" id="3.40.5.90">
    <property type="entry name" value="CDGSH iron-sulfur domain, mitoNEET-type"/>
    <property type="match status" value="1"/>
</dbReference>
<dbReference type="GO" id="GO:0005737">
    <property type="term" value="C:cytoplasm"/>
    <property type="evidence" value="ECO:0007669"/>
    <property type="project" value="UniProtKB-ARBA"/>
</dbReference>
<keyword evidence="4" id="KW-0411">Iron-sulfur</keyword>
<evidence type="ECO:0000256" key="1">
    <source>
        <dbReference type="ARBA" id="ARBA00022714"/>
    </source>
</evidence>
<dbReference type="AlphaFoldDB" id="A0A7W3LV70"/>
<evidence type="ECO:0000259" key="5">
    <source>
        <dbReference type="SMART" id="SM00704"/>
    </source>
</evidence>
<keyword evidence="3" id="KW-0408">Iron</keyword>
<proteinExistence type="predicted"/>
<dbReference type="InterPro" id="IPR042216">
    <property type="entry name" value="MitoNEET_CISD"/>
</dbReference>
<feature type="domain" description="Iron-binding zinc finger CDGSH type" evidence="5">
    <location>
        <begin position="30"/>
        <end position="74"/>
    </location>
</feature>
<keyword evidence="2" id="KW-0479">Metal-binding</keyword>
<evidence type="ECO:0000256" key="3">
    <source>
        <dbReference type="ARBA" id="ARBA00023004"/>
    </source>
</evidence>
<evidence type="ECO:0000256" key="4">
    <source>
        <dbReference type="ARBA" id="ARBA00023014"/>
    </source>
</evidence>
<protein>
    <submittedName>
        <fullName evidence="6">CDGSH-type Zn-finger protein</fullName>
    </submittedName>
</protein>
<reference evidence="6 7" key="1">
    <citation type="submission" date="2020-08" db="EMBL/GenBank/DDBJ databases">
        <title>Genomic Encyclopedia of Type Strains, Phase IV (KMG-IV): sequencing the most valuable type-strain genomes for metagenomic binning, comparative biology and taxonomic classification.</title>
        <authorList>
            <person name="Goeker M."/>
        </authorList>
    </citation>
    <scope>NUCLEOTIDE SEQUENCE [LARGE SCALE GENOMIC DNA]</scope>
    <source>
        <strain evidence="6 7">DSM 44197</strain>
    </source>
</reference>
<dbReference type="Pfam" id="PF09360">
    <property type="entry name" value="zf-CDGSH"/>
    <property type="match status" value="1"/>
</dbReference>
<name>A0A7W3LV70_ACTNM</name>
<dbReference type="Proteomes" id="UP000572680">
    <property type="component" value="Unassembled WGS sequence"/>
</dbReference>
<dbReference type="EMBL" id="JACJIA010000010">
    <property type="protein sequence ID" value="MBA8954923.1"/>
    <property type="molecule type" value="Genomic_DNA"/>
</dbReference>
<gene>
    <name evidence="6" type="ORF">HNR61_006580</name>
</gene>
<accession>A0A7W3LV70</accession>
<dbReference type="GO" id="GO:0051537">
    <property type="term" value="F:2 iron, 2 sulfur cluster binding"/>
    <property type="evidence" value="ECO:0007669"/>
    <property type="project" value="UniProtKB-KW"/>
</dbReference>
<dbReference type="SMART" id="SM00704">
    <property type="entry name" value="ZnF_CDGSH"/>
    <property type="match status" value="1"/>
</dbReference>
<dbReference type="RefSeq" id="WP_182846948.1">
    <property type="nucleotide sequence ID" value="NZ_BAAALP010000020.1"/>
</dbReference>
<comment type="caution">
    <text evidence="6">The sequence shown here is derived from an EMBL/GenBank/DDBJ whole genome shotgun (WGS) entry which is preliminary data.</text>
</comment>
<organism evidence="6 7">
    <name type="scientific">Actinomadura namibiensis</name>
    <dbReference type="NCBI Taxonomy" id="182080"/>
    <lineage>
        <taxon>Bacteria</taxon>
        <taxon>Bacillati</taxon>
        <taxon>Actinomycetota</taxon>
        <taxon>Actinomycetes</taxon>
        <taxon>Streptosporangiales</taxon>
        <taxon>Thermomonosporaceae</taxon>
        <taxon>Actinomadura</taxon>
    </lineage>
</organism>
<keyword evidence="1" id="KW-0001">2Fe-2S</keyword>
<dbReference type="GO" id="GO:0046872">
    <property type="term" value="F:metal ion binding"/>
    <property type="evidence" value="ECO:0007669"/>
    <property type="project" value="UniProtKB-KW"/>
</dbReference>